<keyword evidence="3" id="KW-0256">Endoplasmic reticulum</keyword>
<evidence type="ECO:0000256" key="6">
    <source>
        <dbReference type="SAM" id="Phobius"/>
    </source>
</evidence>
<dbReference type="Proteomes" id="UP000244005">
    <property type="component" value="Unassembled WGS sequence"/>
</dbReference>
<dbReference type="EMBL" id="KZ772673">
    <property type="protein sequence ID" value="PTQ50009.1"/>
    <property type="molecule type" value="Genomic_DNA"/>
</dbReference>
<feature type="domain" description="Reticulon" evidence="7">
    <location>
        <begin position="1"/>
        <end position="134"/>
    </location>
</feature>
<sequence>MWKDIPRKTLYFGAGCFGILSTSYVKNPSFGELTFTSYLALLYLAGIYCHRSFLGGGQVGNGVNWELSDTEALDSVRVVLPALNLVICKCGQLFCGDPFTTLKVAAMLWVLAQLGYWISLWSFARLAFILLVAVRAYFSQFPEVRLTRYPHNDYSGNSEQDELPPIIAPVEERALRTQPVLKEVKLETS</sequence>
<dbReference type="InterPro" id="IPR003388">
    <property type="entry name" value="Reticulon"/>
</dbReference>
<dbReference type="PANTHER" id="PTHR46626:SF2">
    <property type="entry name" value="RETICULON-LIKE PROTEIN B17"/>
    <property type="match status" value="1"/>
</dbReference>
<proteinExistence type="predicted"/>
<accession>A0A2R6XV76</accession>
<dbReference type="Gramene" id="Mp1g17300.1">
    <property type="protein sequence ID" value="Mp1g17300.1.cds"/>
    <property type="gene ID" value="Mp1g17300"/>
</dbReference>
<evidence type="ECO:0000259" key="7">
    <source>
        <dbReference type="Pfam" id="PF02453"/>
    </source>
</evidence>
<evidence type="ECO:0000313" key="9">
    <source>
        <dbReference type="Proteomes" id="UP000244005"/>
    </source>
</evidence>
<reference evidence="9" key="1">
    <citation type="journal article" date="2017" name="Cell">
        <title>Insights into land plant evolution garnered from the Marchantia polymorpha genome.</title>
        <authorList>
            <person name="Bowman J.L."/>
            <person name="Kohchi T."/>
            <person name="Yamato K.T."/>
            <person name="Jenkins J."/>
            <person name="Shu S."/>
            <person name="Ishizaki K."/>
            <person name="Yamaoka S."/>
            <person name="Nishihama R."/>
            <person name="Nakamura Y."/>
            <person name="Berger F."/>
            <person name="Adam C."/>
            <person name="Aki S.S."/>
            <person name="Althoff F."/>
            <person name="Araki T."/>
            <person name="Arteaga-Vazquez M.A."/>
            <person name="Balasubrmanian S."/>
            <person name="Barry K."/>
            <person name="Bauer D."/>
            <person name="Boehm C.R."/>
            <person name="Briginshaw L."/>
            <person name="Caballero-Perez J."/>
            <person name="Catarino B."/>
            <person name="Chen F."/>
            <person name="Chiyoda S."/>
            <person name="Chovatia M."/>
            <person name="Davies K.M."/>
            <person name="Delmans M."/>
            <person name="Demura T."/>
            <person name="Dierschke T."/>
            <person name="Dolan L."/>
            <person name="Dorantes-Acosta A.E."/>
            <person name="Eklund D.M."/>
            <person name="Florent S.N."/>
            <person name="Flores-Sandoval E."/>
            <person name="Fujiyama A."/>
            <person name="Fukuzawa H."/>
            <person name="Galik B."/>
            <person name="Grimanelli D."/>
            <person name="Grimwood J."/>
            <person name="Grossniklaus U."/>
            <person name="Hamada T."/>
            <person name="Haseloff J."/>
            <person name="Hetherington A.J."/>
            <person name="Higo A."/>
            <person name="Hirakawa Y."/>
            <person name="Hundley H.N."/>
            <person name="Ikeda Y."/>
            <person name="Inoue K."/>
            <person name="Inoue S.I."/>
            <person name="Ishida S."/>
            <person name="Jia Q."/>
            <person name="Kakita M."/>
            <person name="Kanazawa T."/>
            <person name="Kawai Y."/>
            <person name="Kawashima T."/>
            <person name="Kennedy M."/>
            <person name="Kinose K."/>
            <person name="Kinoshita T."/>
            <person name="Kohara Y."/>
            <person name="Koide E."/>
            <person name="Komatsu K."/>
            <person name="Kopischke S."/>
            <person name="Kubo M."/>
            <person name="Kyozuka J."/>
            <person name="Lagercrantz U."/>
            <person name="Lin S.S."/>
            <person name="Lindquist E."/>
            <person name="Lipzen A.M."/>
            <person name="Lu C.W."/>
            <person name="De Luna E."/>
            <person name="Martienssen R.A."/>
            <person name="Minamino N."/>
            <person name="Mizutani M."/>
            <person name="Mizutani M."/>
            <person name="Mochizuki N."/>
            <person name="Monte I."/>
            <person name="Mosher R."/>
            <person name="Nagasaki H."/>
            <person name="Nakagami H."/>
            <person name="Naramoto S."/>
            <person name="Nishitani K."/>
            <person name="Ohtani M."/>
            <person name="Okamoto T."/>
            <person name="Okumura M."/>
            <person name="Phillips J."/>
            <person name="Pollak B."/>
            <person name="Reinders A."/>
            <person name="Rovekamp M."/>
            <person name="Sano R."/>
            <person name="Sawa S."/>
            <person name="Schmid M.W."/>
            <person name="Shirakawa M."/>
            <person name="Solano R."/>
            <person name="Spunde A."/>
            <person name="Suetsugu N."/>
            <person name="Sugano S."/>
            <person name="Sugiyama A."/>
            <person name="Sun R."/>
            <person name="Suzuki Y."/>
            <person name="Takenaka M."/>
            <person name="Takezawa D."/>
            <person name="Tomogane H."/>
            <person name="Tsuzuki M."/>
            <person name="Ueda T."/>
            <person name="Umeda M."/>
            <person name="Ward J.M."/>
            <person name="Watanabe Y."/>
            <person name="Yazaki K."/>
            <person name="Yokoyama R."/>
            <person name="Yoshitake Y."/>
            <person name="Yotsui I."/>
            <person name="Zachgo S."/>
            <person name="Schmutz J."/>
        </authorList>
    </citation>
    <scope>NUCLEOTIDE SEQUENCE [LARGE SCALE GENOMIC DNA]</scope>
    <source>
        <strain evidence="9">Tak-1</strain>
    </source>
</reference>
<keyword evidence="4 6" id="KW-1133">Transmembrane helix</keyword>
<dbReference type="OrthoDB" id="567788at2759"/>
<dbReference type="AlphaFoldDB" id="A0A2R6XV76"/>
<evidence type="ECO:0000256" key="3">
    <source>
        <dbReference type="ARBA" id="ARBA00022824"/>
    </source>
</evidence>
<feature type="transmembrane region" description="Helical" evidence="6">
    <location>
        <begin position="116"/>
        <end position="138"/>
    </location>
</feature>
<evidence type="ECO:0000313" key="8">
    <source>
        <dbReference type="EMBL" id="PTQ50009.1"/>
    </source>
</evidence>
<gene>
    <name evidence="8" type="ORF">MARPO_0001s0070</name>
</gene>
<organism evidence="8 9">
    <name type="scientific">Marchantia polymorpha</name>
    <name type="common">Common liverwort</name>
    <name type="synonym">Marchantia aquatica</name>
    <dbReference type="NCBI Taxonomy" id="3197"/>
    <lineage>
        <taxon>Eukaryota</taxon>
        <taxon>Viridiplantae</taxon>
        <taxon>Streptophyta</taxon>
        <taxon>Embryophyta</taxon>
        <taxon>Marchantiophyta</taxon>
        <taxon>Marchantiopsida</taxon>
        <taxon>Marchantiidae</taxon>
        <taxon>Marchantiales</taxon>
        <taxon>Marchantiaceae</taxon>
        <taxon>Marchantia</taxon>
    </lineage>
</organism>
<name>A0A2R6XV76_MARPO</name>
<dbReference type="Pfam" id="PF02453">
    <property type="entry name" value="Reticulon"/>
    <property type="match status" value="1"/>
</dbReference>
<keyword evidence="5 6" id="KW-0472">Membrane</keyword>
<dbReference type="InterPro" id="IPR044647">
    <property type="entry name" value="RTNLB17/18/21"/>
</dbReference>
<dbReference type="GO" id="GO:0005789">
    <property type="term" value="C:endoplasmic reticulum membrane"/>
    <property type="evidence" value="ECO:0007669"/>
    <property type="project" value="UniProtKB-SubCell"/>
</dbReference>
<keyword evidence="9" id="KW-1185">Reference proteome</keyword>
<dbReference type="PANTHER" id="PTHR46626">
    <property type="entry name" value="RETICULON-LIKE PROTEIN B17"/>
    <property type="match status" value="1"/>
</dbReference>
<evidence type="ECO:0000256" key="5">
    <source>
        <dbReference type="ARBA" id="ARBA00023136"/>
    </source>
</evidence>
<protein>
    <recommendedName>
        <fullName evidence="7">Reticulon domain-containing protein</fullName>
    </recommendedName>
</protein>
<comment type="subcellular location">
    <subcellularLocation>
        <location evidence="1">Endoplasmic reticulum membrane</location>
        <topology evidence="1">Multi-pass membrane protein</topology>
    </subcellularLocation>
</comment>
<evidence type="ECO:0000256" key="1">
    <source>
        <dbReference type="ARBA" id="ARBA00004477"/>
    </source>
</evidence>
<evidence type="ECO:0000256" key="4">
    <source>
        <dbReference type="ARBA" id="ARBA00022989"/>
    </source>
</evidence>
<keyword evidence="2 6" id="KW-0812">Transmembrane</keyword>
<evidence type="ECO:0000256" key="2">
    <source>
        <dbReference type="ARBA" id="ARBA00022692"/>
    </source>
</evidence>